<reference evidence="1" key="1">
    <citation type="submission" date="2013-08" db="EMBL/GenBank/DDBJ databases">
        <authorList>
            <person name="Mendez C."/>
            <person name="Richter M."/>
            <person name="Ferrer M."/>
            <person name="Sanchez J."/>
        </authorList>
    </citation>
    <scope>NUCLEOTIDE SEQUENCE</scope>
</reference>
<name>T0YAA0_9ZZZZ</name>
<keyword evidence="1" id="KW-0808">Transferase</keyword>
<proteinExistence type="predicted"/>
<keyword evidence="1" id="KW-0418">Kinase</keyword>
<sequence length="140" mass="16122">DNIMVNSLGEVTLVDYDGMYVPSLKGMSAPENGHDHFQHPKRTTATYSERLDNFSVLVTYLSLLAVASDPTMWENYNRRDQDCLLFRKSDFLTPDRSPLISDLLSRKGRIRKLTKLLLESLQHDPLWDGIDPEKLSKIQR</sequence>
<organism evidence="1">
    <name type="scientific">mine drainage metagenome</name>
    <dbReference type="NCBI Taxonomy" id="410659"/>
    <lineage>
        <taxon>unclassified sequences</taxon>
        <taxon>metagenomes</taxon>
        <taxon>ecological metagenomes</taxon>
    </lineage>
</organism>
<evidence type="ECO:0000313" key="1">
    <source>
        <dbReference type="EMBL" id="EQD28742.1"/>
    </source>
</evidence>
<accession>T0YAA0</accession>
<dbReference type="EMBL" id="AUZZ01010750">
    <property type="protein sequence ID" value="EQD28742.1"/>
    <property type="molecule type" value="Genomic_DNA"/>
</dbReference>
<reference evidence="1" key="2">
    <citation type="journal article" date="2014" name="ISME J.">
        <title>Microbial stratification in low pH oxic and suboxic macroscopic growths along an acid mine drainage.</title>
        <authorList>
            <person name="Mendez-Garcia C."/>
            <person name="Mesa V."/>
            <person name="Sprenger R.R."/>
            <person name="Richter M."/>
            <person name="Diez M.S."/>
            <person name="Solano J."/>
            <person name="Bargiela R."/>
            <person name="Golyshina O.V."/>
            <person name="Manteca A."/>
            <person name="Ramos J.L."/>
            <person name="Gallego J.R."/>
            <person name="Llorente I."/>
            <person name="Martins Dos Santos V.A."/>
            <person name="Jensen O.N."/>
            <person name="Pelaez A.I."/>
            <person name="Sanchez J."/>
            <person name="Ferrer M."/>
        </authorList>
    </citation>
    <scope>NUCLEOTIDE SEQUENCE</scope>
</reference>
<protein>
    <submittedName>
        <fullName evidence="1">Serine/threonine protein kinase</fullName>
    </submittedName>
</protein>
<gene>
    <name evidence="1" type="ORF">B2A_14783</name>
</gene>
<dbReference type="AlphaFoldDB" id="T0YAA0"/>
<keyword evidence="1" id="KW-0723">Serine/threonine-protein kinase</keyword>
<feature type="non-terminal residue" evidence="1">
    <location>
        <position position="1"/>
    </location>
</feature>
<comment type="caution">
    <text evidence="1">The sequence shown here is derived from an EMBL/GenBank/DDBJ whole genome shotgun (WGS) entry which is preliminary data.</text>
</comment>
<dbReference type="GO" id="GO:0004674">
    <property type="term" value="F:protein serine/threonine kinase activity"/>
    <property type="evidence" value="ECO:0007669"/>
    <property type="project" value="UniProtKB-KW"/>
</dbReference>